<sequence length="291" mass="33103">MGALTSFEVVLVICVLSCEAVVGTVSNLVVLVSFFAYTHSCQREATAMFLISLLFADLFVCAVYVPFYTSHLAEKSLILENVTVRTFIGSLLLIASLNAIFCVMMDRFIAVQKSFKYPVWLCDQNVKKVIACSWVLAILPNLVIFINFKSWAYLLNAYVLFMMTAIFFLSYTVFRTSQLQARRIIDQFSNVSAAVVVSTRCARAVRLVVGISLLCWLPTILVPVLIPIFGQGFVNRIWCYVLVMSSLNSCLDPFLYYWNISRFRRAIQKFLKMIVRWKKSNLENNVNPTYG</sequence>
<keyword evidence="14" id="KW-1185">Reference proteome</keyword>
<dbReference type="GO" id="GO:0007186">
    <property type="term" value="P:G protein-coupled receptor signaling pathway"/>
    <property type="evidence" value="ECO:0000318"/>
    <property type="project" value="GO_Central"/>
</dbReference>
<organism evidence="13 14">
    <name type="scientific">Nematostella vectensis</name>
    <name type="common">Starlet sea anemone</name>
    <dbReference type="NCBI Taxonomy" id="45351"/>
    <lineage>
        <taxon>Eukaryota</taxon>
        <taxon>Metazoa</taxon>
        <taxon>Cnidaria</taxon>
        <taxon>Anthozoa</taxon>
        <taxon>Hexacorallia</taxon>
        <taxon>Actiniaria</taxon>
        <taxon>Edwardsiidae</taxon>
        <taxon>Nematostella</taxon>
    </lineage>
</organism>
<dbReference type="HOGENOM" id="CLU_957446_0_0_1"/>
<keyword evidence="5" id="KW-0297">G-protein coupled receptor</keyword>
<evidence type="ECO:0000256" key="3">
    <source>
        <dbReference type="ARBA" id="ARBA00022692"/>
    </source>
</evidence>
<keyword evidence="8" id="KW-0325">Glycoprotein</keyword>
<evidence type="ECO:0000256" key="6">
    <source>
        <dbReference type="ARBA" id="ARBA00023136"/>
    </source>
</evidence>
<dbReference type="SUPFAM" id="SSF81321">
    <property type="entry name" value="Family A G protein-coupled receptor-like"/>
    <property type="match status" value="1"/>
</dbReference>
<evidence type="ECO:0000256" key="10">
    <source>
        <dbReference type="SAM" id="Phobius"/>
    </source>
</evidence>
<dbReference type="InParanoid" id="A7RVZ2"/>
<keyword evidence="2" id="KW-1003">Cell membrane</keyword>
<keyword evidence="3 10" id="KW-0812">Transmembrane</keyword>
<dbReference type="OMA" id="ICANSCI"/>
<feature type="transmembrane region" description="Helical" evidence="10">
    <location>
        <begin position="47"/>
        <end position="67"/>
    </location>
</feature>
<feature type="transmembrane region" description="Helical" evidence="10">
    <location>
        <begin position="87"/>
        <end position="109"/>
    </location>
</feature>
<feature type="chain" id="PRO_5002714539" description="G-protein coupled receptors family 1 profile domain-containing protein" evidence="11">
    <location>
        <begin position="21"/>
        <end position="291"/>
    </location>
</feature>
<dbReference type="Pfam" id="PF00001">
    <property type="entry name" value="7tm_1"/>
    <property type="match status" value="1"/>
</dbReference>
<accession>A7RVZ2</accession>
<keyword evidence="9" id="KW-0807">Transducer</keyword>
<dbReference type="Gene3D" id="1.20.1070.10">
    <property type="entry name" value="Rhodopsin 7-helix transmembrane proteins"/>
    <property type="match status" value="1"/>
</dbReference>
<evidence type="ECO:0000313" key="13">
    <source>
        <dbReference type="EMBL" id="EDO44324.1"/>
    </source>
</evidence>
<dbReference type="PRINTS" id="PR00237">
    <property type="entry name" value="GPCRRHODOPSN"/>
</dbReference>
<evidence type="ECO:0000256" key="9">
    <source>
        <dbReference type="ARBA" id="ARBA00023224"/>
    </source>
</evidence>
<feature type="transmembrane region" description="Helical" evidence="10">
    <location>
        <begin position="235"/>
        <end position="258"/>
    </location>
</feature>
<dbReference type="GO" id="GO:0001609">
    <property type="term" value="F:G protein-coupled adenosine receptor activity"/>
    <property type="evidence" value="ECO:0000318"/>
    <property type="project" value="GO_Central"/>
</dbReference>
<dbReference type="PhylomeDB" id="A7RVZ2"/>
<dbReference type="GO" id="GO:0005886">
    <property type="term" value="C:plasma membrane"/>
    <property type="evidence" value="ECO:0000318"/>
    <property type="project" value="GO_Central"/>
</dbReference>
<dbReference type="InterPro" id="IPR000276">
    <property type="entry name" value="GPCR_Rhodpsn"/>
</dbReference>
<feature type="transmembrane region" description="Helical" evidence="10">
    <location>
        <begin position="154"/>
        <end position="174"/>
    </location>
</feature>
<evidence type="ECO:0000256" key="11">
    <source>
        <dbReference type="SAM" id="SignalP"/>
    </source>
</evidence>
<dbReference type="AlphaFoldDB" id="A7RVZ2"/>
<protein>
    <recommendedName>
        <fullName evidence="12">G-protein coupled receptors family 1 profile domain-containing protein</fullName>
    </recommendedName>
</protein>
<dbReference type="CDD" id="cd00637">
    <property type="entry name" value="7tm_classA_rhodopsin-like"/>
    <property type="match status" value="1"/>
</dbReference>
<dbReference type="EMBL" id="DS469545">
    <property type="protein sequence ID" value="EDO44324.1"/>
    <property type="molecule type" value="Genomic_DNA"/>
</dbReference>
<dbReference type="Proteomes" id="UP000001593">
    <property type="component" value="Unassembled WGS sequence"/>
</dbReference>
<evidence type="ECO:0000313" key="14">
    <source>
        <dbReference type="Proteomes" id="UP000001593"/>
    </source>
</evidence>
<comment type="subcellular location">
    <subcellularLocation>
        <location evidence="1">Cell membrane</location>
        <topology evidence="1">Multi-pass membrane protein</topology>
    </subcellularLocation>
</comment>
<dbReference type="PANTHER" id="PTHR24246">
    <property type="entry name" value="OLFACTORY RECEPTOR AND ADENOSINE RECEPTOR"/>
    <property type="match status" value="1"/>
</dbReference>
<evidence type="ECO:0000256" key="8">
    <source>
        <dbReference type="ARBA" id="ARBA00023180"/>
    </source>
</evidence>
<dbReference type="PANTHER" id="PTHR24246:SF27">
    <property type="entry name" value="ADENOSINE RECEPTOR, ISOFORM A"/>
    <property type="match status" value="1"/>
</dbReference>
<feature type="transmembrane region" description="Helical" evidence="10">
    <location>
        <begin position="207"/>
        <end position="229"/>
    </location>
</feature>
<feature type="domain" description="G-protein coupled receptors family 1 profile" evidence="12">
    <location>
        <begin position="26"/>
        <end position="256"/>
    </location>
</feature>
<feature type="signal peptide" evidence="11">
    <location>
        <begin position="1"/>
        <end position="20"/>
    </location>
</feature>
<feature type="transmembrane region" description="Helical" evidence="10">
    <location>
        <begin position="6"/>
        <end position="35"/>
    </location>
</feature>
<evidence type="ECO:0000256" key="4">
    <source>
        <dbReference type="ARBA" id="ARBA00022989"/>
    </source>
</evidence>
<keyword evidence="4 10" id="KW-1133">Transmembrane helix</keyword>
<keyword evidence="11" id="KW-0732">Signal</keyword>
<reference evidence="13 14" key="1">
    <citation type="journal article" date="2007" name="Science">
        <title>Sea anemone genome reveals ancestral eumetazoan gene repertoire and genomic organization.</title>
        <authorList>
            <person name="Putnam N.H."/>
            <person name="Srivastava M."/>
            <person name="Hellsten U."/>
            <person name="Dirks B."/>
            <person name="Chapman J."/>
            <person name="Salamov A."/>
            <person name="Terry A."/>
            <person name="Shapiro H."/>
            <person name="Lindquist E."/>
            <person name="Kapitonov V.V."/>
            <person name="Jurka J."/>
            <person name="Genikhovich G."/>
            <person name="Grigoriev I.V."/>
            <person name="Lucas S.M."/>
            <person name="Steele R.E."/>
            <person name="Finnerty J.R."/>
            <person name="Technau U."/>
            <person name="Martindale M.Q."/>
            <person name="Rokhsar D.S."/>
        </authorList>
    </citation>
    <scope>NUCLEOTIDE SEQUENCE [LARGE SCALE GENOMIC DNA]</scope>
    <source>
        <strain evidence="14">CH2 X CH6</strain>
    </source>
</reference>
<keyword evidence="6 10" id="KW-0472">Membrane</keyword>
<evidence type="ECO:0000256" key="1">
    <source>
        <dbReference type="ARBA" id="ARBA00004651"/>
    </source>
</evidence>
<evidence type="ECO:0000256" key="5">
    <source>
        <dbReference type="ARBA" id="ARBA00023040"/>
    </source>
</evidence>
<evidence type="ECO:0000256" key="7">
    <source>
        <dbReference type="ARBA" id="ARBA00023170"/>
    </source>
</evidence>
<keyword evidence="7" id="KW-0675">Receptor</keyword>
<evidence type="ECO:0000256" key="2">
    <source>
        <dbReference type="ARBA" id="ARBA00022475"/>
    </source>
</evidence>
<feature type="transmembrane region" description="Helical" evidence="10">
    <location>
        <begin position="129"/>
        <end position="148"/>
    </location>
</feature>
<name>A7RVZ2_NEMVE</name>
<gene>
    <name evidence="13" type="ORF">NEMVEDRAFT_v1g202954</name>
</gene>
<dbReference type="InterPro" id="IPR017452">
    <property type="entry name" value="GPCR_Rhodpsn_7TM"/>
</dbReference>
<dbReference type="eggNOG" id="KOG3656">
    <property type="taxonomic scope" value="Eukaryota"/>
</dbReference>
<dbReference type="PROSITE" id="PS50262">
    <property type="entry name" value="G_PROTEIN_RECEP_F1_2"/>
    <property type="match status" value="1"/>
</dbReference>
<evidence type="ECO:0000259" key="12">
    <source>
        <dbReference type="PROSITE" id="PS50262"/>
    </source>
</evidence>
<proteinExistence type="predicted"/>